<gene>
    <name evidence="3" type="ORF">G3V02_000955</name>
</gene>
<name>A0A726YWN5_SALET</name>
<reference evidence="3" key="2">
    <citation type="submission" date="2018-07" db="EMBL/GenBank/DDBJ databases">
        <authorList>
            <consortium name="NCBI Pathogen Detection Project"/>
        </authorList>
    </citation>
    <scope>NUCLEOTIDE SEQUENCE</scope>
    <source>
        <strain evidence="3">BCW_2640</strain>
    </source>
</reference>
<dbReference type="NCBIfam" id="TIGR03759">
    <property type="entry name" value="conj_TIGR03759"/>
    <property type="match status" value="1"/>
</dbReference>
<evidence type="ECO:0000256" key="2">
    <source>
        <dbReference type="SAM" id="SignalP"/>
    </source>
</evidence>
<comment type="caution">
    <text evidence="3">The sequence shown here is derived from an EMBL/GenBank/DDBJ whole genome shotgun (WGS) entry which is preliminary data.</text>
</comment>
<keyword evidence="2" id="KW-0732">Signal</keyword>
<accession>A0A726YWN5</accession>
<protein>
    <submittedName>
        <fullName evidence="3">TIGR03759 family integrating conjugative element protein</fullName>
    </submittedName>
</protein>
<reference evidence="3" key="1">
    <citation type="journal article" date="2018" name="Genome Biol.">
        <title>SKESA: strategic k-mer extension for scrupulous assemblies.</title>
        <authorList>
            <person name="Souvorov A."/>
            <person name="Agarwala R."/>
            <person name="Lipman D.J."/>
        </authorList>
    </citation>
    <scope>NUCLEOTIDE SEQUENCE</scope>
    <source>
        <strain evidence="3">BCW_2640</strain>
    </source>
</reference>
<feature type="region of interest" description="Disordered" evidence="1">
    <location>
        <begin position="31"/>
        <end position="53"/>
    </location>
</feature>
<organism evidence="3">
    <name type="scientific">Salmonella enterica subsp. enterica serovar Ank</name>
    <dbReference type="NCBI Taxonomy" id="1173578"/>
    <lineage>
        <taxon>Bacteria</taxon>
        <taxon>Pseudomonadati</taxon>
        <taxon>Pseudomonadota</taxon>
        <taxon>Gammaproteobacteria</taxon>
        <taxon>Enterobacterales</taxon>
        <taxon>Enterobacteriaceae</taxon>
        <taxon>Salmonella</taxon>
    </lineage>
</organism>
<sequence>MKPVLRYFPLWMWAAPVMAVVMMSQPALASVSTGSSVSTPQQQGKSTVDRTQVSGSAWGLSDKEWQQYQQVIKGPRGTQSPGIDPLMALGIEAESDSERRRFAEMWVKTEHDRVEKELAFQREVDAAWKRLYPRVLPVNMGNASGIAHDTQGRLALFVKRNCVRCDARLNAILTDKRPVDIYLVDSGGRDDVIRQWAQAHNIPADRVRSRQITLNHDNGNWLKYGQGRMPVVLQQGEAGWQIAAF</sequence>
<evidence type="ECO:0000313" key="3">
    <source>
        <dbReference type="EMBL" id="HAE1792294.1"/>
    </source>
</evidence>
<dbReference type="AlphaFoldDB" id="A0A726YWN5"/>
<evidence type="ECO:0000256" key="1">
    <source>
        <dbReference type="SAM" id="MobiDB-lite"/>
    </source>
</evidence>
<dbReference type="EMBL" id="DAARBX010000003">
    <property type="protein sequence ID" value="HAE1792294.1"/>
    <property type="molecule type" value="Genomic_DNA"/>
</dbReference>
<proteinExistence type="predicted"/>
<feature type="chain" id="PRO_5028300094" evidence="2">
    <location>
        <begin position="30"/>
        <end position="245"/>
    </location>
</feature>
<feature type="signal peptide" evidence="2">
    <location>
        <begin position="1"/>
        <end position="29"/>
    </location>
</feature>
<dbReference type="InterPro" id="IPR022293">
    <property type="entry name" value="Integrating-conj_element"/>
</dbReference>